<keyword evidence="2" id="KW-0342">GTP-binding</keyword>
<dbReference type="AlphaFoldDB" id="A0A1Q9BWV3"/>
<dbReference type="EMBL" id="LSRX01002719">
    <property type="protein sequence ID" value="OLP75178.1"/>
    <property type="molecule type" value="Genomic_DNA"/>
</dbReference>
<dbReference type="Pfam" id="PF00448">
    <property type="entry name" value="SRP54"/>
    <property type="match status" value="1"/>
</dbReference>
<dbReference type="SMART" id="SM00962">
    <property type="entry name" value="SRP54"/>
    <property type="match status" value="1"/>
</dbReference>
<dbReference type="PANTHER" id="PTHR24183">
    <property type="entry name" value="FIBRONECTIN TYPE 3 AND ANKYRIN REPEAT DOMAINS PROTEIN 1"/>
    <property type="match status" value="1"/>
</dbReference>
<dbReference type="SUPFAM" id="SSF48403">
    <property type="entry name" value="Ankyrin repeat"/>
    <property type="match status" value="1"/>
</dbReference>
<evidence type="ECO:0000259" key="4">
    <source>
        <dbReference type="PROSITE" id="PS50053"/>
    </source>
</evidence>
<dbReference type="SUPFAM" id="SSF54236">
    <property type="entry name" value="Ubiquitin-like"/>
    <property type="match status" value="1"/>
</dbReference>
<reference evidence="5 6" key="1">
    <citation type="submission" date="2016-02" db="EMBL/GenBank/DDBJ databases">
        <title>Genome analysis of coral dinoflagellate symbionts highlights evolutionary adaptations to a symbiotic lifestyle.</title>
        <authorList>
            <person name="Aranda M."/>
            <person name="Li Y."/>
            <person name="Liew Y.J."/>
            <person name="Baumgarten S."/>
            <person name="Simakov O."/>
            <person name="Wilson M."/>
            <person name="Piel J."/>
            <person name="Ashoor H."/>
            <person name="Bougouffa S."/>
            <person name="Bajic V.B."/>
            <person name="Ryu T."/>
            <person name="Ravasi T."/>
            <person name="Bayer T."/>
            <person name="Micklem G."/>
            <person name="Kim H."/>
            <person name="Bhak J."/>
            <person name="Lajeunesse T.C."/>
            <person name="Voolstra C.R."/>
        </authorList>
    </citation>
    <scope>NUCLEOTIDE SEQUENCE [LARGE SCALE GENOMIC DNA]</scope>
    <source>
        <strain evidence="5 6">CCMP2467</strain>
    </source>
</reference>
<dbReference type="GO" id="GO:0016301">
    <property type="term" value="F:kinase activity"/>
    <property type="evidence" value="ECO:0007669"/>
    <property type="project" value="UniProtKB-KW"/>
</dbReference>
<feature type="domain" description="Ubiquitin-like" evidence="4">
    <location>
        <begin position="1"/>
        <end position="57"/>
    </location>
</feature>
<dbReference type="Pfam" id="PF12796">
    <property type="entry name" value="Ank_2"/>
    <property type="match status" value="1"/>
</dbReference>
<comment type="caution">
    <text evidence="5">The sequence shown here is derived from an EMBL/GenBank/DDBJ whole genome shotgun (WGS) entry which is preliminary data.</text>
</comment>
<evidence type="ECO:0000313" key="6">
    <source>
        <dbReference type="Proteomes" id="UP000186817"/>
    </source>
</evidence>
<dbReference type="PANTHER" id="PTHR24183:SF1">
    <property type="entry name" value="FIBRONECTIN TYPE 3 AND ANKYRIN REPEAT DOMAINS PROTEIN 1"/>
    <property type="match status" value="1"/>
</dbReference>
<organism evidence="5 6">
    <name type="scientific">Symbiodinium microadriaticum</name>
    <name type="common">Dinoflagellate</name>
    <name type="synonym">Zooxanthella microadriatica</name>
    <dbReference type="NCBI Taxonomy" id="2951"/>
    <lineage>
        <taxon>Eukaryota</taxon>
        <taxon>Sar</taxon>
        <taxon>Alveolata</taxon>
        <taxon>Dinophyceae</taxon>
        <taxon>Suessiales</taxon>
        <taxon>Symbiodiniaceae</taxon>
        <taxon>Symbiodinium</taxon>
    </lineage>
</organism>
<dbReference type="GO" id="GO:0005525">
    <property type="term" value="F:GTP binding"/>
    <property type="evidence" value="ECO:0007669"/>
    <property type="project" value="UniProtKB-KW"/>
</dbReference>
<evidence type="ECO:0000256" key="1">
    <source>
        <dbReference type="ARBA" id="ARBA00022741"/>
    </source>
</evidence>
<sequence length="300" mass="31948">MLQLRMLSGETVACIPVEEIHDVKALKQRLTQMHGMPPRFRQRVLLHGENLEDDVALDGPMSLDLALLGFADVSQQQVDELAAAALHGSISEVESMMQLPQDPDLIGAERQPALTIASGQGRVDVVRLLLEAGADKNLVGKDGCTAMMEASLEGHVDVVRVLLDAGAHKDLADDDGLTALMRASLRGHVQVVRVLVEAGANTDLATDDGLTALMLVSLQGRVDVVRLLVDAGADTTLADNNGTTALMMGSHVEGVRKLLVGAALSMVYVTGQPVVFVGTGQKYTHLRKMQAKEVVKTLLG</sequence>
<dbReference type="PROSITE" id="PS50053">
    <property type="entry name" value="UBIQUITIN_2"/>
    <property type="match status" value="1"/>
</dbReference>
<dbReference type="InterPro" id="IPR042101">
    <property type="entry name" value="SRP54_N_sf"/>
</dbReference>
<dbReference type="GO" id="GO:0006614">
    <property type="term" value="P:SRP-dependent cotranslational protein targeting to membrane"/>
    <property type="evidence" value="ECO:0007669"/>
    <property type="project" value="InterPro"/>
</dbReference>
<dbReference type="SMART" id="SM00248">
    <property type="entry name" value="ANK"/>
    <property type="match status" value="4"/>
</dbReference>
<feature type="repeat" description="ANK" evidence="3">
    <location>
        <begin position="109"/>
        <end position="141"/>
    </location>
</feature>
<dbReference type="PROSITE" id="PS50088">
    <property type="entry name" value="ANK_REPEAT"/>
    <property type="match status" value="4"/>
</dbReference>
<dbReference type="InterPro" id="IPR000626">
    <property type="entry name" value="Ubiquitin-like_dom"/>
</dbReference>
<dbReference type="InterPro" id="IPR000897">
    <property type="entry name" value="SRP54_GTPase_dom"/>
</dbReference>
<dbReference type="Gene3D" id="1.25.40.20">
    <property type="entry name" value="Ankyrin repeat-containing domain"/>
    <property type="match status" value="2"/>
</dbReference>
<evidence type="ECO:0000256" key="3">
    <source>
        <dbReference type="PROSITE-ProRule" id="PRU00023"/>
    </source>
</evidence>
<dbReference type="CDD" id="cd17039">
    <property type="entry name" value="Ubl_ubiquitin_like"/>
    <property type="match status" value="1"/>
</dbReference>
<keyword evidence="1" id="KW-0547">Nucleotide-binding</keyword>
<dbReference type="Proteomes" id="UP000186817">
    <property type="component" value="Unassembled WGS sequence"/>
</dbReference>
<dbReference type="Gene3D" id="3.40.50.300">
    <property type="entry name" value="P-loop containing nucleotide triphosphate hydrolases"/>
    <property type="match status" value="1"/>
</dbReference>
<feature type="repeat" description="ANK" evidence="3">
    <location>
        <begin position="142"/>
        <end position="174"/>
    </location>
</feature>
<accession>A0A1Q9BWV3</accession>
<dbReference type="Pfam" id="PF00023">
    <property type="entry name" value="Ank"/>
    <property type="match status" value="1"/>
</dbReference>
<keyword evidence="3" id="KW-0040">ANK repeat</keyword>
<dbReference type="InterPro" id="IPR029071">
    <property type="entry name" value="Ubiquitin-like_domsf"/>
</dbReference>
<keyword evidence="6" id="KW-1185">Reference proteome</keyword>
<dbReference type="PROSITE" id="PS50297">
    <property type="entry name" value="ANK_REP_REGION"/>
    <property type="match status" value="4"/>
</dbReference>
<name>A0A1Q9BWV3_SYMMI</name>
<feature type="repeat" description="ANK" evidence="3">
    <location>
        <begin position="208"/>
        <end position="240"/>
    </location>
</feature>
<gene>
    <name evidence="5" type="primary">Kidins220</name>
    <name evidence="5" type="ORF">AK812_SmicGene45067</name>
</gene>
<feature type="repeat" description="ANK" evidence="3">
    <location>
        <begin position="175"/>
        <end position="207"/>
    </location>
</feature>
<dbReference type="GO" id="GO:0005634">
    <property type="term" value="C:nucleus"/>
    <property type="evidence" value="ECO:0007669"/>
    <property type="project" value="TreeGrafter"/>
</dbReference>
<dbReference type="InterPro" id="IPR002110">
    <property type="entry name" value="Ankyrin_rpt"/>
</dbReference>
<dbReference type="Gene3D" id="1.20.120.140">
    <property type="entry name" value="Signal recognition particle SRP54, nucleotide-binding domain"/>
    <property type="match status" value="1"/>
</dbReference>
<evidence type="ECO:0000313" key="5">
    <source>
        <dbReference type="EMBL" id="OLP75178.1"/>
    </source>
</evidence>
<dbReference type="PROSITE" id="PS00300">
    <property type="entry name" value="SRP54"/>
    <property type="match status" value="1"/>
</dbReference>
<dbReference type="InterPro" id="IPR027417">
    <property type="entry name" value="P-loop_NTPase"/>
</dbReference>
<keyword evidence="5" id="KW-0418">Kinase</keyword>
<keyword evidence="5" id="KW-0808">Transferase</keyword>
<protein>
    <submittedName>
        <fullName evidence="5">Kinase D-interacting substrate of 220 kDa</fullName>
    </submittedName>
</protein>
<evidence type="ECO:0000256" key="2">
    <source>
        <dbReference type="ARBA" id="ARBA00023134"/>
    </source>
</evidence>
<dbReference type="OrthoDB" id="1727884at2759"/>
<dbReference type="InterPro" id="IPR036770">
    <property type="entry name" value="Ankyrin_rpt-contain_sf"/>
</dbReference>
<proteinExistence type="predicted"/>